<sequence length="247" mass="28188">MSADDLVVDDFIPLRWGISSAHVNLLPPDEDQDAAMSRILSDSEAMKFLQFMTKPNGYSPADVAKRRQYRDQSQRNKKLLNFTIALKQSQIPDQLLDKIDQEEFLPPRRIPVDGISGCIDMDESYLVIGCCGLNNIEGYNRCSEAGILLDARFWRSGVSSAAMYLVLKYGFETMHLHRIALLTTEDNIGMRGWLERAVGVSVECVRREVLYLGSGKYLDSWDYAVFDRHWHEHAERKLLSRLGALKQ</sequence>
<comment type="caution">
    <text evidence="1">The sequence shown here is derived from an EMBL/GenBank/DDBJ whole genome shotgun (WGS) entry which is preliminary data.</text>
</comment>
<accession>A0ACC1IX64</accession>
<organism evidence="1 2">
    <name type="scientific">Kickxella alabastrina</name>
    <dbReference type="NCBI Taxonomy" id="61397"/>
    <lineage>
        <taxon>Eukaryota</taxon>
        <taxon>Fungi</taxon>
        <taxon>Fungi incertae sedis</taxon>
        <taxon>Zoopagomycota</taxon>
        <taxon>Kickxellomycotina</taxon>
        <taxon>Kickxellomycetes</taxon>
        <taxon>Kickxellales</taxon>
        <taxon>Kickxellaceae</taxon>
        <taxon>Kickxella</taxon>
    </lineage>
</organism>
<reference evidence="1" key="1">
    <citation type="submission" date="2022-07" db="EMBL/GenBank/DDBJ databases">
        <title>Phylogenomic reconstructions and comparative analyses of Kickxellomycotina fungi.</title>
        <authorList>
            <person name="Reynolds N.K."/>
            <person name="Stajich J.E."/>
            <person name="Barry K."/>
            <person name="Grigoriev I.V."/>
            <person name="Crous P."/>
            <person name="Smith M.E."/>
        </authorList>
    </citation>
    <scope>NUCLEOTIDE SEQUENCE</scope>
    <source>
        <strain evidence="1">Benny 63K</strain>
    </source>
</reference>
<gene>
    <name evidence="1" type="ORF">LPJ66_000016</name>
</gene>
<evidence type="ECO:0000313" key="2">
    <source>
        <dbReference type="Proteomes" id="UP001150581"/>
    </source>
</evidence>
<evidence type="ECO:0000313" key="1">
    <source>
        <dbReference type="EMBL" id="KAJ1902405.1"/>
    </source>
</evidence>
<dbReference type="Proteomes" id="UP001150581">
    <property type="component" value="Unassembled WGS sequence"/>
</dbReference>
<keyword evidence="2" id="KW-1185">Reference proteome</keyword>
<name>A0ACC1IX64_9FUNG</name>
<proteinExistence type="predicted"/>
<dbReference type="EMBL" id="JANBPG010000001">
    <property type="protein sequence ID" value="KAJ1902405.1"/>
    <property type="molecule type" value="Genomic_DNA"/>
</dbReference>
<protein>
    <submittedName>
        <fullName evidence="1">Uncharacterized protein</fullName>
    </submittedName>
</protein>